<organism evidence="4 5">
    <name type="scientific">Candidatus Limisoma faecipullorum</name>
    <dbReference type="NCBI Taxonomy" id="2840854"/>
    <lineage>
        <taxon>Bacteria</taxon>
        <taxon>Pseudomonadati</taxon>
        <taxon>Bacteroidota</taxon>
        <taxon>Bacteroidia</taxon>
        <taxon>Bacteroidales</taxon>
        <taxon>Candidatus Limisoma</taxon>
    </lineage>
</organism>
<keyword evidence="2" id="KW-0808">Transferase</keyword>
<evidence type="ECO:0000313" key="5">
    <source>
        <dbReference type="Proteomes" id="UP000823598"/>
    </source>
</evidence>
<dbReference type="Proteomes" id="UP000823598">
    <property type="component" value="Unassembled WGS sequence"/>
</dbReference>
<dbReference type="Gene3D" id="3.90.550.10">
    <property type="entry name" value="Spore Coat Polysaccharide Biosynthesis Protein SpsA, Chain A"/>
    <property type="match status" value="1"/>
</dbReference>
<dbReference type="EMBL" id="JADIMC010000054">
    <property type="protein sequence ID" value="MBO8476275.1"/>
    <property type="molecule type" value="Genomic_DNA"/>
</dbReference>
<keyword evidence="1" id="KW-0328">Glycosyltransferase</keyword>
<name>A0A9D9IQ69_9BACT</name>
<evidence type="ECO:0000313" key="4">
    <source>
        <dbReference type="EMBL" id="MBO8476275.1"/>
    </source>
</evidence>
<dbReference type="PANTHER" id="PTHR22916">
    <property type="entry name" value="GLYCOSYLTRANSFERASE"/>
    <property type="match status" value="1"/>
</dbReference>
<dbReference type="SUPFAM" id="SSF53448">
    <property type="entry name" value="Nucleotide-diphospho-sugar transferases"/>
    <property type="match status" value="1"/>
</dbReference>
<dbReference type="PANTHER" id="PTHR22916:SF51">
    <property type="entry name" value="GLYCOSYLTRANSFERASE EPSH-RELATED"/>
    <property type="match status" value="1"/>
</dbReference>
<reference evidence="4" key="2">
    <citation type="journal article" date="2021" name="PeerJ">
        <title>Extensive microbial diversity within the chicken gut microbiome revealed by metagenomics and culture.</title>
        <authorList>
            <person name="Gilroy R."/>
            <person name="Ravi A."/>
            <person name="Getino M."/>
            <person name="Pursley I."/>
            <person name="Horton D.L."/>
            <person name="Alikhan N.F."/>
            <person name="Baker D."/>
            <person name="Gharbi K."/>
            <person name="Hall N."/>
            <person name="Watson M."/>
            <person name="Adriaenssens E.M."/>
            <person name="Foster-Nyarko E."/>
            <person name="Jarju S."/>
            <person name="Secka A."/>
            <person name="Antonio M."/>
            <person name="Oren A."/>
            <person name="Chaudhuri R.R."/>
            <person name="La Ragione R."/>
            <person name="Hildebrand F."/>
            <person name="Pallen M.J."/>
        </authorList>
    </citation>
    <scope>NUCLEOTIDE SEQUENCE</scope>
    <source>
        <strain evidence="4">6919</strain>
    </source>
</reference>
<dbReference type="GO" id="GO:0016758">
    <property type="term" value="F:hexosyltransferase activity"/>
    <property type="evidence" value="ECO:0007669"/>
    <property type="project" value="UniProtKB-ARBA"/>
</dbReference>
<dbReference type="InterPro" id="IPR001173">
    <property type="entry name" value="Glyco_trans_2-like"/>
</dbReference>
<evidence type="ECO:0000256" key="1">
    <source>
        <dbReference type="ARBA" id="ARBA00022676"/>
    </source>
</evidence>
<proteinExistence type="predicted"/>
<dbReference type="CDD" id="cd00761">
    <property type="entry name" value="Glyco_tranf_GTA_type"/>
    <property type="match status" value="1"/>
</dbReference>
<sequence>MIKVSVIVPVYKVEAFVDRCFRSLMEQTLQDVEFIVVDDCTPDMSIAVIRDVMKDYSGRDVQIVSHKENKGLPSARNTGLAMAKGEYVFHCDSDDWVEPDMLEMLYDAAVKEDADIVWCDWFLSFGEKERYMRQPSYPTSLEALKGMLSGVMKYNVWNKLVRRCLYADNGIAFPDGYGMGEDMTMMRLFSCARRVAYVGKAFYHYVKLNSNAFSQTYSERHLIELRHNTDSTLAYLNGKYGSALANEYEYFKLDVKFPFLITDDYKKYNLWQKWYPEANQYILSNKRLSLRSRMLQLLAAKKCFWLIAAYYKLVYKFIYGTMYH</sequence>
<protein>
    <submittedName>
        <fullName evidence="4">Glycosyltransferase</fullName>
    </submittedName>
</protein>
<dbReference type="AlphaFoldDB" id="A0A9D9IQ69"/>
<reference evidence="4" key="1">
    <citation type="submission" date="2020-10" db="EMBL/GenBank/DDBJ databases">
        <authorList>
            <person name="Gilroy R."/>
        </authorList>
    </citation>
    <scope>NUCLEOTIDE SEQUENCE</scope>
    <source>
        <strain evidence="4">6919</strain>
    </source>
</reference>
<gene>
    <name evidence="4" type="ORF">IAB88_04715</name>
</gene>
<feature type="domain" description="Glycosyltransferase 2-like" evidence="3">
    <location>
        <begin position="5"/>
        <end position="144"/>
    </location>
</feature>
<dbReference type="Pfam" id="PF00535">
    <property type="entry name" value="Glycos_transf_2"/>
    <property type="match status" value="1"/>
</dbReference>
<evidence type="ECO:0000256" key="2">
    <source>
        <dbReference type="ARBA" id="ARBA00022679"/>
    </source>
</evidence>
<accession>A0A9D9IQ69</accession>
<comment type="caution">
    <text evidence="4">The sequence shown here is derived from an EMBL/GenBank/DDBJ whole genome shotgun (WGS) entry which is preliminary data.</text>
</comment>
<dbReference type="InterPro" id="IPR029044">
    <property type="entry name" value="Nucleotide-diphossugar_trans"/>
</dbReference>
<evidence type="ECO:0000259" key="3">
    <source>
        <dbReference type="Pfam" id="PF00535"/>
    </source>
</evidence>